<keyword evidence="2" id="KW-1185">Reference proteome</keyword>
<proteinExistence type="predicted"/>
<organism evidence="1 2">
    <name type="scientific">Kineococcus gynurae</name>
    <dbReference type="NCBI Taxonomy" id="452979"/>
    <lineage>
        <taxon>Bacteria</taxon>
        <taxon>Bacillati</taxon>
        <taxon>Actinomycetota</taxon>
        <taxon>Actinomycetes</taxon>
        <taxon>Kineosporiales</taxon>
        <taxon>Kineosporiaceae</taxon>
        <taxon>Kineococcus</taxon>
    </lineage>
</organism>
<accession>A0ABV5LQ13</accession>
<gene>
    <name evidence="1" type="ORF">ACFFVI_04005</name>
</gene>
<comment type="caution">
    <text evidence="1">The sequence shown here is derived from an EMBL/GenBank/DDBJ whole genome shotgun (WGS) entry which is preliminary data.</text>
</comment>
<evidence type="ECO:0000313" key="1">
    <source>
        <dbReference type="EMBL" id="MFB9376126.1"/>
    </source>
</evidence>
<evidence type="ECO:0008006" key="3">
    <source>
        <dbReference type="Google" id="ProtNLM"/>
    </source>
</evidence>
<evidence type="ECO:0000313" key="2">
    <source>
        <dbReference type="Proteomes" id="UP001589748"/>
    </source>
</evidence>
<name>A0ABV5LQ13_9ACTN</name>
<sequence>MLGDEERGGAGADDAWGRALRGAADQRPVDVAALLVGARGRAVGIRRRRRATVGALALVALVVPVGWSQLARPDAAVPPATRPTSTASVAAPAVPDDVPAAAMLSDADVAAQLPELVRTDDDAAVPAGTPVTTGACTDQVLPDADLRAGRSTLWSENPVLADGPPRALRETVLALGGDAPERAVAVTRDQLADGCQAPEETGPWTAFPVGGVGEAVVGGYASLTDSVYRFTVVTHDGPLLVTVQGDVAAGDPADVTALAETLARTAVQRALDGTEIPAATR</sequence>
<protein>
    <recommendedName>
        <fullName evidence="3">PknH-like protein</fullName>
    </recommendedName>
</protein>
<reference evidence="1 2" key="1">
    <citation type="submission" date="2024-09" db="EMBL/GenBank/DDBJ databases">
        <authorList>
            <person name="Sun Q."/>
            <person name="Mori K."/>
        </authorList>
    </citation>
    <scope>NUCLEOTIDE SEQUENCE [LARGE SCALE GENOMIC DNA]</scope>
    <source>
        <strain evidence="1 2">TISTR 1856</strain>
    </source>
</reference>
<dbReference type="EMBL" id="JBHMDM010000002">
    <property type="protein sequence ID" value="MFB9376126.1"/>
    <property type="molecule type" value="Genomic_DNA"/>
</dbReference>
<dbReference type="Proteomes" id="UP001589748">
    <property type="component" value="Unassembled WGS sequence"/>
</dbReference>
<dbReference type="RefSeq" id="WP_380134612.1">
    <property type="nucleotide sequence ID" value="NZ_JBHLUI010000002.1"/>
</dbReference>